<keyword evidence="2" id="KW-0812">Transmembrane</keyword>
<keyword evidence="2" id="KW-0472">Membrane</keyword>
<feature type="compositionally biased region" description="Gly residues" evidence="1">
    <location>
        <begin position="68"/>
        <end position="101"/>
    </location>
</feature>
<protein>
    <recommendedName>
        <fullName evidence="5">Translation initiation factor IF-2</fullName>
    </recommendedName>
</protein>
<feature type="compositionally biased region" description="Low complexity" evidence="1">
    <location>
        <begin position="157"/>
        <end position="166"/>
    </location>
</feature>
<sequence>MSSFLSSLNLSPFALVAIGLLVLAVIIVILVGWIIAIDRRTRGVVDGLEVERRKVAEMQVIVSQRVAQGGGPRRGAGRPGPGGAGGPGAGAGRGAPGGAPGRGQQNPGAARVGVPQNAEMGSHRVRAAQPAAGAGAVGMPGAGAGARGAGAAGGAAGRPAGQPSPAAEEEQAFAAWVQERAQAMEQGRKRPLRGRAPRDAQSAHEISVPRGMDKTGGVPMEQWTGPVGRGARGQRGQVARQATAAAQAQARQAAAQGAAAGDPRVARRGAQAGDPRASRQGGQQDAARMQAQAGRSGQPQREGGRPGRDPRAGHPAGDGRGGQRAAQAAGDSRAQRAAQAARAPRAGDARPWQNPRANGRQSSQPRGGRGGNPANSGYVQVDASVARQPHSYAQGNPSSPLQPRAGHRPMTQPNAAARPVDEEPIPVQVEAASSTGLFRHKKKAAESPRGKHAR</sequence>
<keyword evidence="2" id="KW-1133">Transmembrane helix</keyword>
<evidence type="ECO:0000313" key="3">
    <source>
        <dbReference type="EMBL" id="MCI2240964.1"/>
    </source>
</evidence>
<evidence type="ECO:0000313" key="4">
    <source>
        <dbReference type="Proteomes" id="UP001430755"/>
    </source>
</evidence>
<organism evidence="3 4">
    <name type="scientific">Adlercreutzia faecimuris</name>
    <dbReference type="NCBI Taxonomy" id="2897341"/>
    <lineage>
        <taxon>Bacteria</taxon>
        <taxon>Bacillati</taxon>
        <taxon>Actinomycetota</taxon>
        <taxon>Coriobacteriia</taxon>
        <taxon>Eggerthellales</taxon>
        <taxon>Eggerthellaceae</taxon>
        <taxon>Adlercreutzia</taxon>
    </lineage>
</organism>
<feature type="compositionally biased region" description="Low complexity" evidence="1">
    <location>
        <begin position="234"/>
        <end position="261"/>
    </location>
</feature>
<keyword evidence="4" id="KW-1185">Reference proteome</keyword>
<feature type="region of interest" description="Disordered" evidence="1">
    <location>
        <begin position="142"/>
        <end position="454"/>
    </location>
</feature>
<evidence type="ECO:0000256" key="1">
    <source>
        <dbReference type="SAM" id="MobiDB-lite"/>
    </source>
</evidence>
<dbReference type="RefSeq" id="WP_242162679.1">
    <property type="nucleotide sequence ID" value="NZ_JAJMLW010000001.1"/>
</dbReference>
<name>A0ABS9WDM5_9ACTN</name>
<feature type="compositionally biased region" description="Low complexity" evidence="1">
    <location>
        <begin position="323"/>
        <end position="351"/>
    </location>
</feature>
<accession>A0ABS9WDM5</accession>
<dbReference type="EMBL" id="JAJMLW010000001">
    <property type="protein sequence ID" value="MCI2240964.1"/>
    <property type="molecule type" value="Genomic_DNA"/>
</dbReference>
<dbReference type="Proteomes" id="UP001430755">
    <property type="component" value="Unassembled WGS sequence"/>
</dbReference>
<feature type="transmembrane region" description="Helical" evidence="2">
    <location>
        <begin position="12"/>
        <end position="36"/>
    </location>
</feature>
<gene>
    <name evidence="3" type="ORF">LPT13_01160</name>
</gene>
<reference evidence="3" key="1">
    <citation type="submission" date="2021-11" db="EMBL/GenBank/DDBJ databases">
        <title>A Novel Adlercreutzia Species, isolated from a Allomyrina dichotoma larva feces.</title>
        <authorList>
            <person name="Suh M.K."/>
        </authorList>
    </citation>
    <scope>NUCLEOTIDE SEQUENCE</scope>
    <source>
        <strain evidence="3">JBNU-10</strain>
    </source>
</reference>
<evidence type="ECO:0000256" key="2">
    <source>
        <dbReference type="SAM" id="Phobius"/>
    </source>
</evidence>
<feature type="region of interest" description="Disordered" evidence="1">
    <location>
        <begin position="66"/>
        <end position="114"/>
    </location>
</feature>
<evidence type="ECO:0008006" key="5">
    <source>
        <dbReference type="Google" id="ProtNLM"/>
    </source>
</evidence>
<feature type="compositionally biased region" description="Gly residues" evidence="1">
    <location>
        <begin position="142"/>
        <end position="156"/>
    </location>
</feature>
<feature type="compositionally biased region" description="Basic and acidic residues" evidence="1">
    <location>
        <begin position="444"/>
        <end position="454"/>
    </location>
</feature>
<feature type="compositionally biased region" description="Basic and acidic residues" evidence="1">
    <location>
        <begin position="302"/>
        <end position="312"/>
    </location>
</feature>
<comment type="caution">
    <text evidence="3">The sequence shown here is derived from an EMBL/GenBank/DDBJ whole genome shotgun (WGS) entry which is preliminary data.</text>
</comment>
<proteinExistence type="predicted"/>
<feature type="compositionally biased region" description="Polar residues" evidence="1">
    <location>
        <begin position="391"/>
        <end position="401"/>
    </location>
</feature>